<evidence type="ECO:0000256" key="1">
    <source>
        <dbReference type="ARBA" id="ARBA00009941"/>
    </source>
</evidence>
<comment type="similarity">
    <text evidence="1">Belongs to the peptidase C13 family.</text>
</comment>
<dbReference type="GO" id="GO:0004197">
    <property type="term" value="F:cysteine-type endopeptidase activity"/>
    <property type="evidence" value="ECO:0007669"/>
    <property type="project" value="TreeGrafter"/>
</dbReference>
<dbReference type="AlphaFoldDB" id="A0A9Q0FCL6"/>
<dbReference type="InterPro" id="IPR001096">
    <property type="entry name" value="Peptidase_C13"/>
</dbReference>
<feature type="domain" description="Legumain prodomain" evidence="2">
    <location>
        <begin position="130"/>
        <end position="172"/>
    </location>
</feature>
<dbReference type="GO" id="GO:0005773">
    <property type="term" value="C:vacuole"/>
    <property type="evidence" value="ECO:0007669"/>
    <property type="project" value="GOC"/>
</dbReference>
<dbReference type="GO" id="GO:0006624">
    <property type="term" value="P:vacuolar protein processing"/>
    <property type="evidence" value="ECO:0007669"/>
    <property type="project" value="TreeGrafter"/>
</dbReference>
<gene>
    <name evidence="3" type="ORF">Tsubulata_020365</name>
</gene>
<accession>A0A9Q0FCL6</accession>
<dbReference type="InterPro" id="IPR048501">
    <property type="entry name" value="Legum_prodom"/>
</dbReference>
<dbReference type="Pfam" id="PF20985">
    <property type="entry name" value="Legum_prodom"/>
    <property type="match status" value="1"/>
</dbReference>
<evidence type="ECO:0000259" key="2">
    <source>
        <dbReference type="Pfam" id="PF20985"/>
    </source>
</evidence>
<dbReference type="EMBL" id="JAKUCV010006318">
    <property type="protein sequence ID" value="KAJ4827871.1"/>
    <property type="molecule type" value="Genomic_DNA"/>
</dbReference>
<dbReference type="PANTHER" id="PTHR12000">
    <property type="entry name" value="HEMOGLOBINASE FAMILY MEMBER"/>
    <property type="match status" value="1"/>
</dbReference>
<dbReference type="OrthoDB" id="751760at2759"/>
<keyword evidence="4" id="KW-1185">Reference proteome</keyword>
<organism evidence="3 4">
    <name type="scientific">Turnera subulata</name>
    <dbReference type="NCBI Taxonomy" id="218843"/>
    <lineage>
        <taxon>Eukaryota</taxon>
        <taxon>Viridiplantae</taxon>
        <taxon>Streptophyta</taxon>
        <taxon>Embryophyta</taxon>
        <taxon>Tracheophyta</taxon>
        <taxon>Spermatophyta</taxon>
        <taxon>Magnoliopsida</taxon>
        <taxon>eudicotyledons</taxon>
        <taxon>Gunneridae</taxon>
        <taxon>Pentapetalae</taxon>
        <taxon>rosids</taxon>
        <taxon>fabids</taxon>
        <taxon>Malpighiales</taxon>
        <taxon>Passifloraceae</taxon>
        <taxon>Turnera</taxon>
    </lineage>
</organism>
<dbReference type="PANTHER" id="PTHR12000:SF42">
    <property type="entry name" value="LEGUMAIN"/>
    <property type="match status" value="1"/>
</dbReference>
<name>A0A9Q0FCL6_9ROSI</name>
<comment type="caution">
    <text evidence="3">The sequence shown here is derived from an EMBL/GenBank/DDBJ whole genome shotgun (WGS) entry which is preliminary data.</text>
</comment>
<feature type="non-terminal residue" evidence="3">
    <location>
        <position position="1"/>
    </location>
</feature>
<reference evidence="3" key="1">
    <citation type="submission" date="2022-02" db="EMBL/GenBank/DDBJ databases">
        <authorList>
            <person name="Henning P.M."/>
            <person name="McCubbin A.G."/>
            <person name="Shore J.S."/>
        </authorList>
    </citation>
    <scope>NUCLEOTIDE SEQUENCE</scope>
    <source>
        <strain evidence="3">F60SS</strain>
        <tissue evidence="3">Leaves</tissue>
    </source>
</reference>
<dbReference type="GO" id="GO:0051603">
    <property type="term" value="P:proteolysis involved in protein catabolic process"/>
    <property type="evidence" value="ECO:0007669"/>
    <property type="project" value="TreeGrafter"/>
</dbReference>
<protein>
    <recommendedName>
        <fullName evidence="2">Legumain prodomain domain-containing protein</fullName>
    </recommendedName>
</protein>
<reference evidence="3" key="2">
    <citation type="journal article" date="2023" name="Plants (Basel)">
        <title>Annotation of the Turnera subulata (Passifloraceae) Draft Genome Reveals the S-Locus Evolved after the Divergence of Turneroideae from Passifloroideae in a Stepwise Manner.</title>
        <authorList>
            <person name="Henning P.M."/>
            <person name="Roalson E.H."/>
            <person name="Mir W."/>
            <person name="McCubbin A.G."/>
            <person name="Shore J.S."/>
        </authorList>
    </citation>
    <scope>NUCLEOTIDE SEQUENCE</scope>
    <source>
        <strain evidence="3">F60SS</strain>
    </source>
</reference>
<evidence type="ECO:0000313" key="3">
    <source>
        <dbReference type="EMBL" id="KAJ4827871.1"/>
    </source>
</evidence>
<proteinExistence type="inferred from homology"/>
<dbReference type="Gene3D" id="1.10.132.130">
    <property type="match status" value="1"/>
</dbReference>
<evidence type="ECO:0000313" key="4">
    <source>
        <dbReference type="Proteomes" id="UP001141552"/>
    </source>
</evidence>
<dbReference type="Proteomes" id="UP001141552">
    <property type="component" value="Unassembled WGS sequence"/>
</dbReference>
<dbReference type="InterPro" id="IPR046427">
    <property type="entry name" value="Legumain_prodom_sf"/>
</dbReference>
<sequence>MNETHNLMLETVEQQYKAVTTNKSDIWGLNPCLLICCENVNVKARTSVYCRIPCDGVWNSTHHAARKLFLYQGFDPAIVNFPPHNGLMTGPTDIRRWVKKKTEILKLETGTMKGRNCLDGSMELIGTLKINVFETHCGSLTQYGMKHMRSFNNICNAGLSQLSSQEACVAACNDPDLGQWNH</sequence>